<dbReference type="AlphaFoldDB" id="A0A8X6GL88"/>
<comment type="caution">
    <text evidence="1">The sequence shown here is derived from an EMBL/GenBank/DDBJ whole genome shotgun (WGS) entry which is preliminary data.</text>
</comment>
<reference evidence="1" key="1">
    <citation type="submission" date="2020-07" db="EMBL/GenBank/DDBJ databases">
        <title>Multicomponent nature underlies the extraordinary mechanical properties of spider dragline silk.</title>
        <authorList>
            <person name="Kono N."/>
            <person name="Nakamura H."/>
            <person name="Mori M."/>
            <person name="Yoshida Y."/>
            <person name="Ohtoshi R."/>
            <person name="Malay A.D."/>
            <person name="Moran D.A.P."/>
            <person name="Tomita M."/>
            <person name="Numata K."/>
            <person name="Arakawa K."/>
        </authorList>
    </citation>
    <scope>NUCLEOTIDE SEQUENCE</scope>
</reference>
<proteinExistence type="predicted"/>
<organism evidence="1 2">
    <name type="scientific">Trichonephila clavata</name>
    <name type="common">Joro spider</name>
    <name type="synonym">Nephila clavata</name>
    <dbReference type="NCBI Taxonomy" id="2740835"/>
    <lineage>
        <taxon>Eukaryota</taxon>
        <taxon>Metazoa</taxon>
        <taxon>Ecdysozoa</taxon>
        <taxon>Arthropoda</taxon>
        <taxon>Chelicerata</taxon>
        <taxon>Arachnida</taxon>
        <taxon>Araneae</taxon>
        <taxon>Araneomorphae</taxon>
        <taxon>Entelegynae</taxon>
        <taxon>Araneoidea</taxon>
        <taxon>Nephilidae</taxon>
        <taxon>Trichonephila</taxon>
    </lineage>
</organism>
<keyword evidence="2" id="KW-1185">Reference proteome</keyword>
<evidence type="ECO:0000313" key="2">
    <source>
        <dbReference type="Proteomes" id="UP000887116"/>
    </source>
</evidence>
<dbReference type="EMBL" id="BMAO01006209">
    <property type="protein sequence ID" value="GFR06931.1"/>
    <property type="molecule type" value="Genomic_DNA"/>
</dbReference>
<dbReference type="Proteomes" id="UP000887116">
    <property type="component" value="Unassembled WGS sequence"/>
</dbReference>
<dbReference type="OrthoDB" id="7695426at2759"/>
<evidence type="ECO:0000313" key="1">
    <source>
        <dbReference type="EMBL" id="GFR06931.1"/>
    </source>
</evidence>
<sequence>MAELVVKRVNDTRWCTKADVTTALSKGYSSFQKVLQVIAEDITEKVQLIHETKCLLKDMSKKENIIMADFWAVVLNRIKME</sequence>
<name>A0A8X6GL88_TRICU</name>
<accession>A0A8X6GL88</accession>
<gene>
    <name evidence="1" type="primary">evm_013860</name>
    <name evidence="1" type="ORF">TNCT_115171</name>
</gene>
<protein>
    <submittedName>
        <fullName evidence="1">TTF-type domain-containing protein</fullName>
    </submittedName>
</protein>